<evidence type="ECO:0000313" key="1">
    <source>
        <dbReference type="EMBL" id="MBP1907092.1"/>
    </source>
</evidence>
<dbReference type="Proteomes" id="UP001519272">
    <property type="component" value="Unassembled WGS sequence"/>
</dbReference>
<name>A0ABS4FX04_9BACL</name>
<reference evidence="1 2" key="1">
    <citation type="submission" date="2021-03" db="EMBL/GenBank/DDBJ databases">
        <title>Genomic Encyclopedia of Type Strains, Phase IV (KMG-IV): sequencing the most valuable type-strain genomes for metagenomic binning, comparative biology and taxonomic classification.</title>
        <authorList>
            <person name="Goeker M."/>
        </authorList>
    </citation>
    <scope>NUCLEOTIDE SEQUENCE [LARGE SCALE GENOMIC DNA]</scope>
    <source>
        <strain evidence="1 2">DSM 14349</strain>
    </source>
</reference>
<proteinExistence type="predicted"/>
<sequence length="127" mass="14815">MSNDIVDFGEFTSDVYSGNLTVNKARECLNKQALMIKNDKQYSYILVIAKDWRQAAFLWGYVRDKYPKDARVRFVSRNEYMLDGLCAWRMAIVFLGEYETNLMASHPRIKGFINLGADVFYEEVDKC</sequence>
<gene>
    <name evidence="1" type="ORF">J2Z32_003757</name>
</gene>
<comment type="caution">
    <text evidence="1">The sequence shown here is derived from an EMBL/GenBank/DDBJ whole genome shotgun (WGS) entry which is preliminary data.</text>
</comment>
<keyword evidence="2" id="KW-1185">Reference proteome</keyword>
<protein>
    <submittedName>
        <fullName evidence="1">Uncharacterized protein</fullName>
    </submittedName>
</protein>
<accession>A0ABS4FX04</accession>
<dbReference type="RefSeq" id="WP_210090677.1">
    <property type="nucleotide sequence ID" value="NZ_JAGGKG010000021.1"/>
</dbReference>
<evidence type="ECO:0000313" key="2">
    <source>
        <dbReference type="Proteomes" id="UP001519272"/>
    </source>
</evidence>
<dbReference type="EMBL" id="JAGGKG010000021">
    <property type="protein sequence ID" value="MBP1907092.1"/>
    <property type="molecule type" value="Genomic_DNA"/>
</dbReference>
<organism evidence="1 2">
    <name type="scientific">Paenibacillus turicensis</name>
    <dbReference type="NCBI Taxonomy" id="160487"/>
    <lineage>
        <taxon>Bacteria</taxon>
        <taxon>Bacillati</taxon>
        <taxon>Bacillota</taxon>
        <taxon>Bacilli</taxon>
        <taxon>Bacillales</taxon>
        <taxon>Paenibacillaceae</taxon>
        <taxon>Paenibacillus</taxon>
    </lineage>
</organism>